<dbReference type="AlphaFoldDB" id="A0A851GNR6"/>
<gene>
    <name evidence="1" type="ORF">HW115_17875</name>
</gene>
<name>A0A851GNR6_9BACT</name>
<comment type="caution">
    <text evidence="1">The sequence shown here is derived from an EMBL/GenBank/DDBJ whole genome shotgun (WGS) entry which is preliminary data.</text>
</comment>
<dbReference type="EMBL" id="JACBAZ010000013">
    <property type="protein sequence ID" value="NWK57491.1"/>
    <property type="molecule type" value="Genomic_DNA"/>
</dbReference>
<accession>A0A851GNR6</accession>
<sequence length="112" mass="12301">MLRNDNLLQLATDKVTPAGQPTHALPYGIMGGQPSMSDWHKAAVEANALGKNTTKDTARNFISRKMQKPDDYKTTDGSVGKQKRVACGDKWQFLEVADNRGSSNNRIDIPAK</sequence>
<evidence type="ECO:0000313" key="2">
    <source>
        <dbReference type="Proteomes" id="UP000557872"/>
    </source>
</evidence>
<reference evidence="1 2" key="1">
    <citation type="submission" date="2020-07" db="EMBL/GenBank/DDBJ databases">
        <title>Roseicoccus Jingziensis gen. nov., sp. nov., isolated from coastal seawater.</title>
        <authorList>
            <person name="Feng X."/>
        </authorList>
    </citation>
    <scope>NUCLEOTIDE SEQUENCE [LARGE SCALE GENOMIC DNA]</scope>
    <source>
        <strain evidence="1 2">N1E253</strain>
    </source>
</reference>
<proteinExistence type="predicted"/>
<evidence type="ECO:0000313" key="1">
    <source>
        <dbReference type="EMBL" id="NWK57491.1"/>
    </source>
</evidence>
<keyword evidence="2" id="KW-1185">Reference proteome</keyword>
<organism evidence="1 2">
    <name type="scientific">Oceaniferula marina</name>
    <dbReference type="NCBI Taxonomy" id="2748318"/>
    <lineage>
        <taxon>Bacteria</taxon>
        <taxon>Pseudomonadati</taxon>
        <taxon>Verrucomicrobiota</taxon>
        <taxon>Verrucomicrobiia</taxon>
        <taxon>Verrucomicrobiales</taxon>
        <taxon>Verrucomicrobiaceae</taxon>
        <taxon>Oceaniferula</taxon>
    </lineage>
</organism>
<dbReference type="Proteomes" id="UP000557872">
    <property type="component" value="Unassembled WGS sequence"/>
</dbReference>
<dbReference type="RefSeq" id="WP_178934628.1">
    <property type="nucleotide sequence ID" value="NZ_JACBAZ010000013.1"/>
</dbReference>
<protein>
    <submittedName>
        <fullName evidence="1">Uncharacterized protein</fullName>
    </submittedName>
</protein>